<dbReference type="Gene3D" id="2.40.40.10">
    <property type="entry name" value="RlpA-like domain"/>
    <property type="match status" value="1"/>
</dbReference>
<protein>
    <recommendedName>
        <fullName evidence="4">3D domain-containing protein</fullName>
    </recommendedName>
</protein>
<dbReference type="Proteomes" id="UP000503399">
    <property type="component" value="Chromosome"/>
</dbReference>
<evidence type="ECO:0000313" key="6">
    <source>
        <dbReference type="Proteomes" id="UP000503399"/>
    </source>
</evidence>
<feature type="region of interest" description="Disordered" evidence="2">
    <location>
        <begin position="135"/>
        <end position="181"/>
    </location>
</feature>
<evidence type="ECO:0000256" key="1">
    <source>
        <dbReference type="ARBA" id="ARBA00022729"/>
    </source>
</evidence>
<sequence>MSNRYLAALLLAGAAGPMAVVHPAHAAAPPAHTLVMTATAYGPSRRDNFPFGPVTFYGQPLVAGDVAVDPRVIPLGSRLYITGYRSPDLPQPGFYAVACDTGDAIQGDRIDIFLNGGPAQVAAFGIQAVRVTILPAPRPPAPPTGRRPRAGALKPDLLPVPGSSLIAEPPWRQPPPRPAAS</sequence>
<dbReference type="Pfam" id="PF06725">
    <property type="entry name" value="3D"/>
    <property type="match status" value="1"/>
</dbReference>
<feature type="chain" id="PRO_5026009231" description="3D domain-containing protein" evidence="3">
    <location>
        <begin position="27"/>
        <end position="181"/>
    </location>
</feature>
<dbReference type="AlphaFoldDB" id="A0A6F8ZFH1"/>
<evidence type="ECO:0000259" key="4">
    <source>
        <dbReference type="Pfam" id="PF06725"/>
    </source>
</evidence>
<organism evidence="5 6">
    <name type="scientific">Candidatus Hydrogenisulfobacillus filiaventi</name>
    <dbReference type="NCBI Taxonomy" id="2707344"/>
    <lineage>
        <taxon>Bacteria</taxon>
        <taxon>Bacillati</taxon>
        <taxon>Bacillota</taxon>
        <taxon>Clostridia</taxon>
        <taxon>Eubacteriales</taxon>
        <taxon>Clostridiales Family XVII. Incertae Sedis</taxon>
        <taxon>Candidatus Hydrogenisulfobacillus</taxon>
    </lineage>
</organism>
<dbReference type="PANTHER" id="PTHR39160:SF4">
    <property type="entry name" value="RESUSCITATION-PROMOTING FACTOR RPFB"/>
    <property type="match status" value="1"/>
</dbReference>
<feature type="signal peptide" evidence="3">
    <location>
        <begin position="1"/>
        <end position="26"/>
    </location>
</feature>
<dbReference type="PANTHER" id="PTHR39160">
    <property type="entry name" value="CELL WALL-BINDING PROTEIN YOCH"/>
    <property type="match status" value="1"/>
</dbReference>
<dbReference type="InterPro" id="IPR036908">
    <property type="entry name" value="RlpA-like_sf"/>
</dbReference>
<gene>
    <name evidence="5" type="ORF">R50_1021</name>
</gene>
<evidence type="ECO:0000313" key="5">
    <source>
        <dbReference type="EMBL" id="CAB1128527.1"/>
    </source>
</evidence>
<accession>A0A6F8ZFH1</accession>
<feature type="compositionally biased region" description="Pro residues" evidence="2">
    <location>
        <begin position="171"/>
        <end position="181"/>
    </location>
</feature>
<dbReference type="GO" id="GO:0004553">
    <property type="term" value="F:hydrolase activity, hydrolyzing O-glycosyl compounds"/>
    <property type="evidence" value="ECO:0007669"/>
    <property type="project" value="InterPro"/>
</dbReference>
<dbReference type="GO" id="GO:0019867">
    <property type="term" value="C:outer membrane"/>
    <property type="evidence" value="ECO:0007669"/>
    <property type="project" value="InterPro"/>
</dbReference>
<keyword evidence="6" id="KW-1185">Reference proteome</keyword>
<dbReference type="InterPro" id="IPR059180">
    <property type="entry name" value="3D_YorM"/>
</dbReference>
<name>A0A6F8ZFH1_9FIRM</name>
<dbReference type="InterPro" id="IPR010611">
    <property type="entry name" value="3D_dom"/>
</dbReference>
<proteinExistence type="predicted"/>
<dbReference type="CDD" id="cd14667">
    <property type="entry name" value="3D_containing_proteins"/>
    <property type="match status" value="1"/>
</dbReference>
<dbReference type="KEGG" id="hfv:R50_1021"/>
<evidence type="ECO:0000256" key="3">
    <source>
        <dbReference type="SAM" id="SignalP"/>
    </source>
</evidence>
<evidence type="ECO:0000256" key="2">
    <source>
        <dbReference type="SAM" id="MobiDB-lite"/>
    </source>
</evidence>
<dbReference type="SUPFAM" id="SSF50685">
    <property type="entry name" value="Barwin-like endoglucanases"/>
    <property type="match status" value="1"/>
</dbReference>
<dbReference type="InterPro" id="IPR051933">
    <property type="entry name" value="Resuscitation_pf_RpfB"/>
</dbReference>
<dbReference type="EMBL" id="LR778114">
    <property type="protein sequence ID" value="CAB1128527.1"/>
    <property type="molecule type" value="Genomic_DNA"/>
</dbReference>
<reference evidence="5 6" key="1">
    <citation type="submission" date="2020-02" db="EMBL/GenBank/DDBJ databases">
        <authorList>
            <person name="Hogendoorn C."/>
        </authorList>
    </citation>
    <scope>NUCLEOTIDE SEQUENCE [LARGE SCALE GENOMIC DNA]</scope>
    <source>
        <strain evidence="5">R501</strain>
    </source>
</reference>
<dbReference type="GO" id="GO:0009254">
    <property type="term" value="P:peptidoglycan turnover"/>
    <property type="evidence" value="ECO:0007669"/>
    <property type="project" value="InterPro"/>
</dbReference>
<feature type="compositionally biased region" description="Pro residues" evidence="2">
    <location>
        <begin position="136"/>
        <end position="145"/>
    </location>
</feature>
<keyword evidence="1 3" id="KW-0732">Signal</keyword>
<feature type="domain" description="3D" evidence="4">
    <location>
        <begin position="66"/>
        <end position="134"/>
    </location>
</feature>